<dbReference type="InterPro" id="IPR042559">
    <property type="entry name" value="Gln-tRNA-synth_Ib_RNA-bd_N_2"/>
</dbReference>
<dbReference type="InterPro" id="IPR000924">
    <property type="entry name" value="Glu/Gln-tRNA-synth"/>
</dbReference>
<keyword evidence="7 10" id="KW-0030">Aminoacyl-tRNA synthetase</keyword>
<evidence type="ECO:0000259" key="13">
    <source>
        <dbReference type="Pfam" id="PF03950"/>
    </source>
</evidence>
<dbReference type="InterPro" id="IPR020059">
    <property type="entry name" value="Glu/Gln-tRNA-synth_Ib_codon-bd"/>
</dbReference>
<dbReference type="Pfam" id="PF04558">
    <property type="entry name" value="tRNA_synt_1c_R1"/>
    <property type="match status" value="1"/>
</dbReference>
<dbReference type="EC" id="6.1.1.18" evidence="2"/>
<dbReference type="InterPro" id="IPR050132">
    <property type="entry name" value="Gln/Glu-tRNA_Ligase"/>
</dbReference>
<dbReference type="SUPFAM" id="SSF50715">
    <property type="entry name" value="Ribosomal protein L25-like"/>
    <property type="match status" value="1"/>
</dbReference>
<evidence type="ECO:0000256" key="5">
    <source>
        <dbReference type="ARBA" id="ARBA00022840"/>
    </source>
</evidence>
<accession>A0AAE9WE44</accession>
<dbReference type="InterPro" id="IPR007639">
    <property type="entry name" value="Gln-tRNA-synth_Ib_RNA-bd_N"/>
</dbReference>
<dbReference type="InterPro" id="IPR042558">
    <property type="entry name" value="Gln-tRNA-synth_Ib_RNA-bd_N_1"/>
</dbReference>
<evidence type="ECO:0000256" key="7">
    <source>
        <dbReference type="ARBA" id="ARBA00023146"/>
    </source>
</evidence>
<dbReference type="Pfam" id="PF20974">
    <property type="entry name" value="tRNA-synt_1c_C2"/>
    <property type="match status" value="1"/>
</dbReference>
<dbReference type="Pfam" id="PF00749">
    <property type="entry name" value="tRNA-synt_1c"/>
    <property type="match status" value="1"/>
</dbReference>
<evidence type="ECO:0000259" key="16">
    <source>
        <dbReference type="Pfam" id="PF20974"/>
    </source>
</evidence>
<evidence type="ECO:0000256" key="6">
    <source>
        <dbReference type="ARBA" id="ARBA00022917"/>
    </source>
</evidence>
<dbReference type="PROSITE" id="PS00178">
    <property type="entry name" value="AA_TRNA_LIGASE_I"/>
    <property type="match status" value="1"/>
</dbReference>
<feature type="domain" description="Glutaminyl-tRNA synthetase class Ib non-specific RNA-binding" evidence="15">
    <location>
        <begin position="6"/>
        <end position="167"/>
    </location>
</feature>
<evidence type="ECO:0000259" key="15">
    <source>
        <dbReference type="Pfam" id="PF04558"/>
    </source>
</evidence>
<dbReference type="InterPro" id="IPR004514">
    <property type="entry name" value="Gln-tRNA-synth"/>
</dbReference>
<evidence type="ECO:0000256" key="4">
    <source>
        <dbReference type="ARBA" id="ARBA00022741"/>
    </source>
</evidence>
<dbReference type="SUPFAM" id="SSF52374">
    <property type="entry name" value="Nucleotidylyl transferase"/>
    <property type="match status" value="1"/>
</dbReference>
<organism evidence="17 18">
    <name type="scientific">Schizosaccharomyces osmophilus</name>
    <dbReference type="NCBI Taxonomy" id="2545709"/>
    <lineage>
        <taxon>Eukaryota</taxon>
        <taxon>Fungi</taxon>
        <taxon>Dikarya</taxon>
        <taxon>Ascomycota</taxon>
        <taxon>Taphrinomycotina</taxon>
        <taxon>Schizosaccharomycetes</taxon>
        <taxon>Schizosaccharomycetales</taxon>
        <taxon>Schizosaccharomycetaceae</taxon>
        <taxon>Schizosaccharomyces</taxon>
    </lineage>
</organism>
<evidence type="ECO:0000313" key="18">
    <source>
        <dbReference type="Proteomes" id="UP001212411"/>
    </source>
</evidence>
<dbReference type="InterPro" id="IPR011035">
    <property type="entry name" value="Ribosomal_bL25/Gln-tRNA_synth"/>
</dbReference>
<keyword evidence="3 10" id="KW-0436">Ligase</keyword>
<dbReference type="InterPro" id="IPR020058">
    <property type="entry name" value="Glu/Gln-tRNA-synth_Ib_cat-dom"/>
</dbReference>
<dbReference type="Gene3D" id="1.10.10.2420">
    <property type="match status" value="1"/>
</dbReference>
<dbReference type="InterPro" id="IPR049437">
    <property type="entry name" value="tRNA-synt_1c_C2"/>
</dbReference>
<dbReference type="PANTHER" id="PTHR43097:SF4">
    <property type="entry name" value="GLUTAMINE--TRNA LIGASE"/>
    <property type="match status" value="1"/>
</dbReference>
<evidence type="ECO:0000256" key="3">
    <source>
        <dbReference type="ARBA" id="ARBA00022598"/>
    </source>
</evidence>
<evidence type="ECO:0000313" key="17">
    <source>
        <dbReference type="EMBL" id="WBW73974.1"/>
    </source>
</evidence>
<dbReference type="FunFam" id="1.10.10.2420:FF:000001">
    <property type="entry name" value="Glutamine--tRNA ligase cytoplasmic"/>
    <property type="match status" value="1"/>
</dbReference>
<dbReference type="AlphaFoldDB" id="A0AAE9WE44"/>
<dbReference type="PRINTS" id="PR00987">
    <property type="entry name" value="TRNASYNTHGLU"/>
</dbReference>
<sequence length="806" mass="91146">MDASVEELDKKFMSIGLNETRVKDTLKNKKLSSALNRVIDEAKLDGSGCDRSVGNLLMTLANESLKQKDTKLQKHEPYICSKIVKGDIKSTLQVNAAIAYCKSTDSVNDEEFDKESGVGVTCTPEQITELVGQYLKENEAKIIEQRYSSFNATSSALRQHPILKWASQLDVKQTLDKKYLELLGPKDERDAPVGKKGKGNKGKADTKDQKKGTTGSSKSNYNMFEEGFLAKLHKPGGNPQLIPERMKEHLQATGGGVVTRFPPEPNGYLHIGHSKAIAVNFGFARYHKGICYLRFDDTNPEAEEAKYFESIKDIISWLGFSPYKITYSSDYFDQLYELAELLIKKGKGYICHCTDTEIKKARGGEERGPRYACVHRDRPIEESLAEFRNMRDGKYRPKEAILRMKQNLDDGNPQMWDLIAYRVLDTPHPRTGDKWKIYPTYDFTHCLVDSFENITHSLCTTEFILSRVSYEWLCNTLEVYCPAQREYGRLNVVGTLMSKRKIMKLVNEGYVHGWDDPRLYTLVALRRRGVPPGAILEFVSEVGVTTAISNIEVARIENCVRSFLENSVPRLMFLPDPVKVTLENLADDYREEIQMPFNPKNTSMGSRTQYLTKTVYIDRSDFREEASSDFFRLTLNQPVGLFRASCPVVAKKIVKDDKGNVVEIIAEYDQSLSNKPKTFVQWVSEDAASNSPVRLAETRLYNNLFKCDNPAVLKDQDLADQLNPESEIVLKNSMVETGIYDLIKSAPWPKTDSSAGVDKAGSPESVRFQAMRVGYFCLDKTSISPDKLVLNRIVSLRGEESAKNKD</sequence>
<dbReference type="FunFam" id="1.10.8.1290:FF:000002">
    <property type="entry name" value="Glutamine--tRNA ligase cytoplasmic"/>
    <property type="match status" value="1"/>
</dbReference>
<evidence type="ECO:0000259" key="14">
    <source>
        <dbReference type="Pfam" id="PF04557"/>
    </source>
</evidence>
<dbReference type="CDD" id="cd00807">
    <property type="entry name" value="GlnRS_core"/>
    <property type="match status" value="1"/>
</dbReference>
<feature type="compositionally biased region" description="Basic and acidic residues" evidence="11">
    <location>
        <begin position="202"/>
        <end position="211"/>
    </location>
</feature>
<dbReference type="InterPro" id="IPR007638">
    <property type="entry name" value="Gln-tRNA-synth_Ib_RNA-bd_2"/>
</dbReference>
<evidence type="ECO:0000256" key="11">
    <source>
        <dbReference type="SAM" id="MobiDB-lite"/>
    </source>
</evidence>
<dbReference type="GO" id="GO:0005524">
    <property type="term" value="F:ATP binding"/>
    <property type="evidence" value="ECO:0007669"/>
    <property type="project" value="UniProtKB-KW"/>
</dbReference>
<feature type="region of interest" description="Disordered" evidence="11">
    <location>
        <begin position="186"/>
        <end position="219"/>
    </location>
</feature>
<dbReference type="InterPro" id="IPR020056">
    <property type="entry name" value="Rbsml_bL25/Gln-tRNA_synth_N"/>
</dbReference>
<dbReference type="RefSeq" id="XP_056038217.1">
    <property type="nucleotide sequence ID" value="XM_056182681.1"/>
</dbReference>
<dbReference type="Pfam" id="PF04557">
    <property type="entry name" value="tRNA_synt_1c_R2"/>
    <property type="match status" value="1"/>
</dbReference>
<keyword evidence="5 10" id="KW-0067">ATP-binding</keyword>
<dbReference type="KEGG" id="som:SOMG_03894"/>
<dbReference type="Gene3D" id="3.40.50.620">
    <property type="entry name" value="HUPs"/>
    <property type="match status" value="1"/>
</dbReference>
<dbReference type="GO" id="GO:0006425">
    <property type="term" value="P:glutaminyl-tRNA aminoacylation"/>
    <property type="evidence" value="ECO:0007669"/>
    <property type="project" value="InterPro"/>
</dbReference>
<keyword evidence="4 10" id="KW-0547">Nucleotide-binding</keyword>
<dbReference type="InterPro" id="IPR014729">
    <property type="entry name" value="Rossmann-like_a/b/a_fold"/>
</dbReference>
<dbReference type="InterPro" id="IPR001412">
    <property type="entry name" value="aa-tRNA-synth_I_CS"/>
</dbReference>
<dbReference type="GO" id="GO:0005829">
    <property type="term" value="C:cytosol"/>
    <property type="evidence" value="ECO:0007669"/>
    <property type="project" value="TreeGrafter"/>
</dbReference>
<dbReference type="Gene3D" id="2.40.240.10">
    <property type="entry name" value="Ribosomal Protein L25, Chain P"/>
    <property type="match status" value="2"/>
</dbReference>
<feature type="domain" description="tRNA synthetases class I (E and Q) anti-codon binding" evidence="16">
    <location>
        <begin position="680"/>
        <end position="742"/>
    </location>
</feature>
<dbReference type="EMBL" id="CP115612">
    <property type="protein sequence ID" value="WBW73974.1"/>
    <property type="molecule type" value="Genomic_DNA"/>
</dbReference>
<feature type="domain" description="Glutaminyl-tRNA synthetase class Ib non-specific RNA-binding" evidence="14">
    <location>
        <begin position="171"/>
        <end position="249"/>
    </location>
</feature>
<comment type="similarity">
    <text evidence="1 10">Belongs to the class-I aminoacyl-tRNA synthetase family.</text>
</comment>
<dbReference type="FunFam" id="2.40.240.10:FF:000015">
    <property type="entry name" value="Glutaminyl-tRNA synthetase"/>
    <property type="match status" value="1"/>
</dbReference>
<evidence type="ECO:0000256" key="2">
    <source>
        <dbReference type="ARBA" id="ARBA00012836"/>
    </source>
</evidence>
<protein>
    <recommendedName>
        <fullName evidence="2">glutamine--tRNA ligase</fullName>
        <ecNumber evidence="2">6.1.1.18</ecNumber>
    </recommendedName>
    <alternativeName>
        <fullName evidence="8">Glutaminyl-tRNA synthetase</fullName>
    </alternativeName>
</protein>
<name>A0AAE9WE44_9SCHI</name>
<evidence type="ECO:0000256" key="9">
    <source>
        <dbReference type="ARBA" id="ARBA00048270"/>
    </source>
</evidence>
<proteinExistence type="inferred from homology"/>
<dbReference type="Gene3D" id="1.10.8.1290">
    <property type="entry name" value="Glutaminyl-tRNA synthetase, non-specific RNA binding region part 1, domain 1"/>
    <property type="match status" value="1"/>
</dbReference>
<evidence type="ECO:0000256" key="1">
    <source>
        <dbReference type="ARBA" id="ARBA00005594"/>
    </source>
</evidence>
<dbReference type="GeneID" id="80877370"/>
<feature type="domain" description="Glutamyl/glutaminyl-tRNA synthetase class Ib catalytic" evidence="12">
    <location>
        <begin position="257"/>
        <end position="564"/>
    </location>
</feature>
<keyword evidence="18" id="KW-1185">Reference proteome</keyword>
<dbReference type="Proteomes" id="UP001212411">
    <property type="component" value="Chromosome 2"/>
</dbReference>
<dbReference type="NCBIfam" id="TIGR00440">
    <property type="entry name" value="glnS"/>
    <property type="match status" value="1"/>
</dbReference>
<evidence type="ECO:0000259" key="12">
    <source>
        <dbReference type="Pfam" id="PF00749"/>
    </source>
</evidence>
<feature type="domain" description="Glutamyl/glutaminyl-tRNA synthetase class Ib anti-codon binding" evidence="13">
    <location>
        <begin position="569"/>
        <end position="669"/>
    </location>
</feature>
<evidence type="ECO:0000256" key="8">
    <source>
        <dbReference type="ARBA" id="ARBA00030466"/>
    </source>
</evidence>
<dbReference type="GO" id="GO:0004819">
    <property type="term" value="F:glutamine-tRNA ligase activity"/>
    <property type="evidence" value="ECO:0007669"/>
    <property type="project" value="UniProtKB-EC"/>
</dbReference>
<reference evidence="17 18" key="1">
    <citation type="journal article" date="2023" name="G3 (Bethesda)">
        <title>A high-quality reference genome for the fission yeast Schizosaccharomyces osmophilus.</title>
        <authorList>
            <person name="Jia G.S."/>
            <person name="Zhang W.C."/>
            <person name="Liang Y."/>
            <person name="Liu X.H."/>
            <person name="Rhind N."/>
            <person name="Pidoux A."/>
            <person name="Brysch-Herzberg M."/>
            <person name="Du L.L."/>
        </authorList>
    </citation>
    <scope>NUCLEOTIDE SEQUENCE [LARGE SCALE GENOMIC DNA]</scope>
    <source>
        <strain evidence="17 18">CBS 15793</strain>
    </source>
</reference>
<keyword evidence="6 10" id="KW-0648">Protein biosynthesis</keyword>
<dbReference type="PANTHER" id="PTHR43097">
    <property type="entry name" value="GLUTAMINE-TRNA LIGASE"/>
    <property type="match status" value="1"/>
</dbReference>
<gene>
    <name evidence="17" type="primary">qrs1</name>
    <name evidence="17" type="ORF">SOMG_03894</name>
</gene>
<dbReference type="Pfam" id="PF03950">
    <property type="entry name" value="tRNA-synt_1c_C"/>
    <property type="match status" value="1"/>
</dbReference>
<evidence type="ECO:0000256" key="10">
    <source>
        <dbReference type="RuleBase" id="RU363037"/>
    </source>
</evidence>
<comment type="catalytic activity">
    <reaction evidence="9">
        <text>tRNA(Gln) + L-glutamine + ATP = L-glutaminyl-tRNA(Gln) + AMP + diphosphate</text>
        <dbReference type="Rhea" id="RHEA:20121"/>
        <dbReference type="Rhea" id="RHEA-COMP:9662"/>
        <dbReference type="Rhea" id="RHEA-COMP:9681"/>
        <dbReference type="ChEBI" id="CHEBI:30616"/>
        <dbReference type="ChEBI" id="CHEBI:33019"/>
        <dbReference type="ChEBI" id="CHEBI:58359"/>
        <dbReference type="ChEBI" id="CHEBI:78442"/>
        <dbReference type="ChEBI" id="CHEBI:78521"/>
        <dbReference type="ChEBI" id="CHEBI:456215"/>
        <dbReference type="EC" id="6.1.1.18"/>
    </reaction>
</comment>
<dbReference type="FunFam" id="2.40.240.10:FF:000007">
    <property type="entry name" value="Glutamine--tRNA ligase"/>
    <property type="match status" value="1"/>
</dbReference>
<dbReference type="FunFam" id="3.40.50.620:FF:000183">
    <property type="entry name" value="Glutaminyl-tRNA synthetase"/>
    <property type="match status" value="1"/>
</dbReference>